<dbReference type="AlphaFoldDB" id="A0A4Y4DN78"/>
<organism evidence="1 2">
    <name type="scientific">Glutamicibacter uratoxydans</name>
    <name type="common">Arthrobacter uratoxydans</name>
    <dbReference type="NCBI Taxonomy" id="43667"/>
    <lineage>
        <taxon>Bacteria</taxon>
        <taxon>Bacillati</taxon>
        <taxon>Actinomycetota</taxon>
        <taxon>Actinomycetes</taxon>
        <taxon>Micrococcales</taxon>
        <taxon>Micrococcaceae</taxon>
        <taxon>Glutamicibacter</taxon>
    </lineage>
</organism>
<evidence type="ECO:0000313" key="1">
    <source>
        <dbReference type="EMBL" id="GED05115.1"/>
    </source>
</evidence>
<sequence>MFTNLGGLFAVPENNQLPEALTNPARRSVVKAAAWAVPVIAAATAVPLAAASGTDPVDEKGESVLNVTAYNVASGGADAYVEANGIRISPLDPANPKMIPAKTVFTITIEYTGNNKSVDFTNPTHGIDWNKAQNGAWSKIEITKTKMTFTGFSQFDAIEPVLGSIRWLMVPGHAPELNSVKITGNAVIPKGADFPNGGYLPILVVDPNKGTGTLTGPLANQWTTGNTN</sequence>
<accession>A0A4Y4DN78</accession>
<reference evidence="1 2" key="1">
    <citation type="submission" date="2019-06" db="EMBL/GenBank/DDBJ databases">
        <title>Whole genome shotgun sequence of Glutamicibacter uratoxydans NBRC 15515.</title>
        <authorList>
            <person name="Hosoyama A."/>
            <person name="Uohara A."/>
            <person name="Ohji S."/>
            <person name="Ichikawa N."/>
        </authorList>
    </citation>
    <scope>NUCLEOTIDE SEQUENCE [LARGE SCALE GENOMIC DNA]</scope>
    <source>
        <strain evidence="1 2">NBRC 15515</strain>
    </source>
</reference>
<comment type="caution">
    <text evidence="1">The sequence shown here is derived from an EMBL/GenBank/DDBJ whole genome shotgun (WGS) entry which is preliminary data.</text>
</comment>
<gene>
    <name evidence="1" type="ORF">AUR04nite_06470</name>
</gene>
<dbReference type="EMBL" id="BJNY01000002">
    <property type="protein sequence ID" value="GED05115.1"/>
    <property type="molecule type" value="Genomic_DNA"/>
</dbReference>
<dbReference type="Proteomes" id="UP000316612">
    <property type="component" value="Unassembled WGS sequence"/>
</dbReference>
<keyword evidence="2" id="KW-1185">Reference proteome</keyword>
<name>A0A4Y4DN78_GLUUR</name>
<proteinExistence type="predicted"/>
<protein>
    <submittedName>
        <fullName evidence="1">Uncharacterized protein</fullName>
    </submittedName>
</protein>
<evidence type="ECO:0000313" key="2">
    <source>
        <dbReference type="Proteomes" id="UP000316612"/>
    </source>
</evidence>